<evidence type="ECO:0000256" key="7">
    <source>
        <dbReference type="SAM" id="Phobius"/>
    </source>
</evidence>
<accession>A0ABR3T2N8</accession>
<feature type="transmembrane region" description="Helical" evidence="7">
    <location>
        <begin position="111"/>
        <end position="132"/>
    </location>
</feature>
<keyword evidence="4 7" id="KW-0472">Membrane</keyword>
<name>A0ABR3T2N8_9PEZI</name>
<proteinExistence type="inferred from homology"/>
<sequence length="348" mass="39243">MFTGGRLYAKAKRSNKGALGLDDWLMTVSAAMMIDLATYVLFIPSVSLTKISLCVSYLKLFPSRTNQWFCYITITFLTLWSLTFIFLMMFACRPISGFWDPFISHAQCLHIKALLILTGVLNSVTDFLVFLWPVKTLWQIQLPLLHRVSLVLAFGIGCLVCIAGVLRAWYMEVYFNSADPYWKCAILWVIVSVEGNFGIVCGCLPTLKPLAKKMFPLLFGSRDSEVVDRSVNELELGERGREEGEAEEAGFPFGNISVPGKKTDESSRVRSDSARMEDDEVWAELDTRLPERGFKILQVTEVHDDEHDHEDEIRQQLAESTTPSANGDNGSEEHILRSGSILWSKAHQ</sequence>
<feature type="transmembrane region" description="Helical" evidence="7">
    <location>
        <begin position="186"/>
        <end position="207"/>
    </location>
</feature>
<dbReference type="Pfam" id="PF20684">
    <property type="entry name" value="Fung_rhodopsin"/>
    <property type="match status" value="1"/>
</dbReference>
<evidence type="ECO:0000256" key="2">
    <source>
        <dbReference type="ARBA" id="ARBA00022692"/>
    </source>
</evidence>
<feature type="compositionally biased region" description="Basic and acidic residues" evidence="6">
    <location>
        <begin position="261"/>
        <end position="276"/>
    </location>
</feature>
<feature type="region of interest" description="Disordered" evidence="6">
    <location>
        <begin position="237"/>
        <end position="277"/>
    </location>
</feature>
<evidence type="ECO:0000256" key="5">
    <source>
        <dbReference type="ARBA" id="ARBA00038359"/>
    </source>
</evidence>
<evidence type="ECO:0000313" key="9">
    <source>
        <dbReference type="EMBL" id="KAL1633830.1"/>
    </source>
</evidence>
<keyword evidence="2 7" id="KW-0812">Transmembrane</keyword>
<dbReference type="PANTHER" id="PTHR33048:SF129">
    <property type="entry name" value="INTEGRAL MEMBRANE PROTEIN-RELATED"/>
    <property type="match status" value="1"/>
</dbReference>
<keyword evidence="3 7" id="KW-1133">Transmembrane helix</keyword>
<evidence type="ECO:0000256" key="4">
    <source>
        <dbReference type="ARBA" id="ARBA00023136"/>
    </source>
</evidence>
<feature type="compositionally biased region" description="Basic and acidic residues" evidence="6">
    <location>
        <begin position="301"/>
        <end position="314"/>
    </location>
</feature>
<evidence type="ECO:0000313" key="10">
    <source>
        <dbReference type="Proteomes" id="UP001521116"/>
    </source>
</evidence>
<evidence type="ECO:0000259" key="8">
    <source>
        <dbReference type="Pfam" id="PF20684"/>
    </source>
</evidence>
<feature type="region of interest" description="Disordered" evidence="6">
    <location>
        <begin position="301"/>
        <end position="348"/>
    </location>
</feature>
<feature type="compositionally biased region" description="Polar residues" evidence="6">
    <location>
        <begin position="317"/>
        <end position="329"/>
    </location>
</feature>
<feature type="transmembrane region" description="Helical" evidence="7">
    <location>
        <begin position="144"/>
        <end position="166"/>
    </location>
</feature>
<keyword evidence="10" id="KW-1185">Reference proteome</keyword>
<comment type="subcellular location">
    <subcellularLocation>
        <location evidence="1">Membrane</location>
        <topology evidence="1">Multi-pass membrane protein</topology>
    </subcellularLocation>
</comment>
<evidence type="ECO:0000256" key="1">
    <source>
        <dbReference type="ARBA" id="ARBA00004141"/>
    </source>
</evidence>
<feature type="transmembrane region" description="Helical" evidence="7">
    <location>
        <begin position="68"/>
        <end position="91"/>
    </location>
</feature>
<comment type="caution">
    <text evidence="9">The sequence shown here is derived from an EMBL/GenBank/DDBJ whole genome shotgun (WGS) entry which is preliminary data.</text>
</comment>
<feature type="domain" description="Rhodopsin" evidence="8">
    <location>
        <begin position="40"/>
        <end position="212"/>
    </location>
</feature>
<comment type="similarity">
    <text evidence="5">Belongs to the SAT4 family.</text>
</comment>
<evidence type="ECO:0000256" key="6">
    <source>
        <dbReference type="SAM" id="MobiDB-lite"/>
    </source>
</evidence>
<organism evidence="9 10">
    <name type="scientific">Neofusicoccum ribis</name>
    <dbReference type="NCBI Taxonomy" id="45134"/>
    <lineage>
        <taxon>Eukaryota</taxon>
        <taxon>Fungi</taxon>
        <taxon>Dikarya</taxon>
        <taxon>Ascomycota</taxon>
        <taxon>Pezizomycotina</taxon>
        <taxon>Dothideomycetes</taxon>
        <taxon>Dothideomycetes incertae sedis</taxon>
        <taxon>Botryosphaeriales</taxon>
        <taxon>Botryosphaeriaceae</taxon>
        <taxon>Neofusicoccum</taxon>
    </lineage>
</organism>
<gene>
    <name evidence="9" type="ORF">SLS56_002709</name>
</gene>
<protein>
    <recommendedName>
        <fullName evidence="8">Rhodopsin domain-containing protein</fullName>
    </recommendedName>
</protein>
<dbReference type="Proteomes" id="UP001521116">
    <property type="component" value="Unassembled WGS sequence"/>
</dbReference>
<dbReference type="InterPro" id="IPR049326">
    <property type="entry name" value="Rhodopsin_dom_fungi"/>
</dbReference>
<dbReference type="PANTHER" id="PTHR33048">
    <property type="entry name" value="PTH11-LIKE INTEGRAL MEMBRANE PROTEIN (AFU_ORTHOLOGUE AFUA_5G11245)"/>
    <property type="match status" value="1"/>
</dbReference>
<evidence type="ECO:0000256" key="3">
    <source>
        <dbReference type="ARBA" id="ARBA00022989"/>
    </source>
</evidence>
<feature type="transmembrane region" description="Helical" evidence="7">
    <location>
        <begin position="24"/>
        <end position="48"/>
    </location>
</feature>
<reference evidence="9 10" key="1">
    <citation type="submission" date="2024-02" db="EMBL/GenBank/DDBJ databases">
        <title>De novo assembly and annotation of 12 fungi associated with fruit tree decline syndrome in Ontario, Canada.</title>
        <authorList>
            <person name="Sulman M."/>
            <person name="Ellouze W."/>
            <person name="Ilyukhin E."/>
        </authorList>
    </citation>
    <scope>NUCLEOTIDE SEQUENCE [LARGE SCALE GENOMIC DNA]</scope>
    <source>
        <strain evidence="9 10">M1-105</strain>
    </source>
</reference>
<dbReference type="InterPro" id="IPR052337">
    <property type="entry name" value="SAT4-like"/>
</dbReference>
<dbReference type="EMBL" id="JAJVDC020000019">
    <property type="protein sequence ID" value="KAL1633830.1"/>
    <property type="molecule type" value="Genomic_DNA"/>
</dbReference>